<reference evidence="1 2" key="1">
    <citation type="submission" date="2019-04" db="EMBL/GenBank/DDBJ databases">
        <title>The sequence and de novo assembly of Takifugu bimaculatus genome using PacBio and Hi-C technologies.</title>
        <authorList>
            <person name="Xu P."/>
            <person name="Liu B."/>
            <person name="Zhou Z."/>
        </authorList>
    </citation>
    <scope>NUCLEOTIDE SEQUENCE [LARGE SCALE GENOMIC DNA]</scope>
    <source>
        <strain evidence="1">TB-2018</strain>
        <tissue evidence="1">Muscle</tissue>
    </source>
</reference>
<dbReference type="Proteomes" id="UP000516260">
    <property type="component" value="Chromosome 18"/>
</dbReference>
<gene>
    <name evidence="1" type="ORF">fugu_016795</name>
</gene>
<protein>
    <submittedName>
        <fullName evidence="1">Uncharacterized protein</fullName>
    </submittedName>
</protein>
<proteinExistence type="predicted"/>
<dbReference type="PANTHER" id="PTHR21663">
    <property type="entry name" value="HYPOTHETICAL HEAT DOMAIN-CONTAINING"/>
    <property type="match status" value="1"/>
</dbReference>
<dbReference type="InterPro" id="IPR016024">
    <property type="entry name" value="ARM-type_fold"/>
</dbReference>
<keyword evidence="2" id="KW-1185">Reference proteome</keyword>
<name>A0A4Z2BUR7_9TELE</name>
<accession>A0A4Z2BUR7</accession>
<evidence type="ECO:0000313" key="2">
    <source>
        <dbReference type="Proteomes" id="UP000516260"/>
    </source>
</evidence>
<dbReference type="GO" id="GO:0005829">
    <property type="term" value="C:cytosol"/>
    <property type="evidence" value="ECO:0007669"/>
    <property type="project" value="GOC"/>
</dbReference>
<sequence length="453" mass="48833">MSDRQTFQVVYLLQADIKQNQRCLLEQLSNVLIGSPGPPTRWLLAHCLAAVYHLGDPVPSTLLVERCSDIIRTKDDSPSSLPTRLDVVSNLLKNMKNAEVARTCLTDRSLAVRCAAAKCLLELQREAVFLWTSELENIATLCFRAFEGSDYNVRVSVAKLLGTLLAAAVEPRQAAASPRQSGRSQSSLKEVMELLSGGFLRGGAGFLRASGHMLKGTSSVGKEVRVGVTQTYVVFACTLGGSWLEGNFPAFLSLLMELPSNSRTTQTQADAALTRHCVSFVLRSTLTSLLGEKAQISAATQLSLAMAAHKHAFALVDTVVSFLLHPMASVSLAAAWSLRCFAVAMPSQGSLLLDHCCERLMALKSSPEAVVGYGAAVAAMVAAVQHCPLGIPHTKSMLVLTLAEDLLRSASQNSRISLQRTRAGWLLICSLITLGKLMRIPQLGSQRQCGWIT</sequence>
<organism evidence="1 2">
    <name type="scientific">Takifugu bimaculatus</name>
    <dbReference type="NCBI Taxonomy" id="433685"/>
    <lineage>
        <taxon>Eukaryota</taxon>
        <taxon>Metazoa</taxon>
        <taxon>Chordata</taxon>
        <taxon>Craniata</taxon>
        <taxon>Vertebrata</taxon>
        <taxon>Euteleostomi</taxon>
        <taxon>Actinopterygii</taxon>
        <taxon>Neopterygii</taxon>
        <taxon>Teleostei</taxon>
        <taxon>Neoteleostei</taxon>
        <taxon>Acanthomorphata</taxon>
        <taxon>Eupercaria</taxon>
        <taxon>Tetraodontiformes</taxon>
        <taxon>Tetradontoidea</taxon>
        <taxon>Tetraodontidae</taxon>
        <taxon>Takifugu</taxon>
    </lineage>
</organism>
<dbReference type="EMBL" id="SWLE01000010">
    <property type="protein sequence ID" value="TNM95712.1"/>
    <property type="molecule type" value="Genomic_DNA"/>
</dbReference>
<dbReference type="GO" id="GO:0005794">
    <property type="term" value="C:Golgi apparatus"/>
    <property type="evidence" value="ECO:0007669"/>
    <property type="project" value="TreeGrafter"/>
</dbReference>
<dbReference type="GO" id="GO:0030139">
    <property type="term" value="C:endocytic vesicle"/>
    <property type="evidence" value="ECO:0007669"/>
    <property type="project" value="TreeGrafter"/>
</dbReference>
<evidence type="ECO:0000313" key="1">
    <source>
        <dbReference type="EMBL" id="TNM95712.1"/>
    </source>
</evidence>
<dbReference type="GO" id="GO:0016020">
    <property type="term" value="C:membrane"/>
    <property type="evidence" value="ECO:0007669"/>
    <property type="project" value="TreeGrafter"/>
</dbReference>
<dbReference type="PANTHER" id="PTHR21663:SF1">
    <property type="entry name" value="HEAT REPEAT-CONTAINING PROTEIN 5A"/>
    <property type="match status" value="1"/>
</dbReference>
<dbReference type="InterPro" id="IPR011989">
    <property type="entry name" value="ARM-like"/>
</dbReference>
<dbReference type="GO" id="GO:0008104">
    <property type="term" value="P:intracellular protein localization"/>
    <property type="evidence" value="ECO:0007669"/>
    <property type="project" value="TreeGrafter"/>
</dbReference>
<dbReference type="AlphaFoldDB" id="A0A4Z2BUR7"/>
<dbReference type="Gene3D" id="1.25.10.10">
    <property type="entry name" value="Leucine-rich Repeat Variant"/>
    <property type="match status" value="1"/>
</dbReference>
<dbReference type="InterPro" id="IPR040108">
    <property type="entry name" value="Laa1/Sip1/HEATR5"/>
</dbReference>
<dbReference type="GO" id="GO:0006897">
    <property type="term" value="P:endocytosis"/>
    <property type="evidence" value="ECO:0007669"/>
    <property type="project" value="TreeGrafter"/>
</dbReference>
<dbReference type="GO" id="GO:0042147">
    <property type="term" value="P:retrograde transport, endosome to Golgi"/>
    <property type="evidence" value="ECO:0007669"/>
    <property type="project" value="TreeGrafter"/>
</dbReference>
<dbReference type="SUPFAM" id="SSF48371">
    <property type="entry name" value="ARM repeat"/>
    <property type="match status" value="1"/>
</dbReference>
<comment type="caution">
    <text evidence="1">The sequence shown here is derived from an EMBL/GenBank/DDBJ whole genome shotgun (WGS) entry which is preliminary data.</text>
</comment>